<sequence>MSRPGAITDDDLRARCYRFDDIVVDTAAQTLTRGGRLLDVEPKAFAVLLVLLRHAGELVERDALLDAVWGHRHVTPGVLTRAIAQLRAALGDPAQAPRYIQTRHALGYRFIGDLAAARTDAAEPAAPGPAPVATPATAHAPAGPRRSRSRAPWAAAALLAAAAALAPVAQRGGDAPASPAQASVAVLPFVNPGGDRGDDYFAEGLGAELRAALAGVEGLRVAAPLPPAAAPTGDTDLRTLGEALGVATVLSASVRREARHMRISARLADCASGFTLWSRTYEGAPGDVFAAQADIARAVVQALLGAEAARRAAPFRGLAPTGDLAAFDAYLLGLQQLRLAEVDGDSGSAADAFGRALAVDPAFARAQAGLCRTRVWRFVNLREAAAYDDARTACRLAEDMDPEAGAARIALGDLHRARGDLEPAAEAYRRAGIDPASAAAAEVGLAQVEAARGDHDAARAGFERALALQPGSAAIHGRLGYQQYLAGRLPEAIVSYRRALELAPEDAELWASLAGLHLGVGDARAAADALERSIRIRPTAIALHNYGELRFDAGDYRLAASLFRRALELEPGEFLTWGALGSALAAEPAHAGQAREAFRRAADMAAAYLALKPDDARALAALGWYRANLGERAQARGHLLAAEALGSDAGEVALSNAQTLVLVGTADEVGARLAAARAAGIAERRIATNPFLRRAPAVAAAAPDPDRHIHRSRP</sequence>
<evidence type="ECO:0000256" key="2">
    <source>
        <dbReference type="ARBA" id="ARBA00022803"/>
    </source>
</evidence>
<evidence type="ECO:0000256" key="5">
    <source>
        <dbReference type="PROSITE-ProRule" id="PRU01091"/>
    </source>
</evidence>
<feature type="domain" description="OmpR/PhoB-type" evidence="7">
    <location>
        <begin position="14"/>
        <end position="112"/>
    </location>
</feature>
<dbReference type="SUPFAM" id="SSF48452">
    <property type="entry name" value="TPR-like"/>
    <property type="match status" value="1"/>
</dbReference>
<dbReference type="AlphaFoldDB" id="A0A8J7VQV0"/>
<dbReference type="SUPFAM" id="SSF46894">
    <property type="entry name" value="C-terminal effector domain of the bipartite response regulators"/>
    <property type="match status" value="1"/>
</dbReference>
<dbReference type="Pfam" id="PF13432">
    <property type="entry name" value="TPR_16"/>
    <property type="match status" value="3"/>
</dbReference>
<keyword evidence="3 5" id="KW-0238">DNA-binding</keyword>
<dbReference type="InterPro" id="IPR051012">
    <property type="entry name" value="CellSynth/LPSAsmb/PSIAsmb"/>
</dbReference>
<dbReference type="PROSITE" id="PS50293">
    <property type="entry name" value="TPR_REGION"/>
    <property type="match status" value="1"/>
</dbReference>
<dbReference type="SMART" id="SM00862">
    <property type="entry name" value="Trans_reg_C"/>
    <property type="match status" value="1"/>
</dbReference>
<evidence type="ECO:0000256" key="1">
    <source>
        <dbReference type="ARBA" id="ARBA00022737"/>
    </source>
</evidence>
<dbReference type="RefSeq" id="WP_211925326.1">
    <property type="nucleotide sequence ID" value="NZ_JAGQFT020000004.1"/>
</dbReference>
<feature type="repeat" description="TPR" evidence="4">
    <location>
        <begin position="540"/>
        <end position="573"/>
    </location>
</feature>
<evidence type="ECO:0000313" key="8">
    <source>
        <dbReference type="EMBL" id="MBR0561360.1"/>
    </source>
</evidence>
<feature type="compositionally biased region" description="Low complexity" evidence="6">
    <location>
        <begin position="133"/>
        <end position="147"/>
    </location>
</feature>
<dbReference type="EMBL" id="JAGQFT010000008">
    <property type="protein sequence ID" value="MBR0561360.1"/>
    <property type="molecule type" value="Genomic_DNA"/>
</dbReference>
<comment type="caution">
    <text evidence="8">The sequence shown here is derived from an EMBL/GenBank/DDBJ whole genome shotgun (WGS) entry which is preliminary data.</text>
</comment>
<evidence type="ECO:0000313" key="9">
    <source>
        <dbReference type="EMBL" id="MBS7456950.1"/>
    </source>
</evidence>
<reference evidence="8" key="2">
    <citation type="submission" date="2021-04" db="EMBL/GenBank/DDBJ databases">
        <authorList>
            <person name="Karlyshev A.V."/>
        </authorList>
    </citation>
    <scope>NUCLEOTIDE SEQUENCE</scope>
    <source>
        <strain evidence="8">LMG 29479</strain>
    </source>
</reference>
<dbReference type="SMART" id="SM00028">
    <property type="entry name" value="TPR"/>
    <property type="match status" value="5"/>
</dbReference>
<dbReference type="GO" id="GO:0006355">
    <property type="term" value="P:regulation of DNA-templated transcription"/>
    <property type="evidence" value="ECO:0007669"/>
    <property type="project" value="InterPro"/>
</dbReference>
<dbReference type="PANTHER" id="PTHR45586">
    <property type="entry name" value="TPR REPEAT-CONTAINING PROTEIN PA4667"/>
    <property type="match status" value="1"/>
</dbReference>
<dbReference type="InterPro" id="IPR011990">
    <property type="entry name" value="TPR-like_helical_dom_sf"/>
</dbReference>
<keyword evidence="1" id="KW-0677">Repeat</keyword>
<feature type="region of interest" description="Disordered" evidence="6">
    <location>
        <begin position="121"/>
        <end position="147"/>
    </location>
</feature>
<protein>
    <submittedName>
        <fullName evidence="8">Winged helix-turn-helix domain-containing protein</fullName>
    </submittedName>
</protein>
<proteinExistence type="predicted"/>
<dbReference type="Proteomes" id="UP000675747">
    <property type="component" value="Unassembled WGS sequence"/>
</dbReference>
<evidence type="ECO:0000256" key="3">
    <source>
        <dbReference type="ARBA" id="ARBA00023125"/>
    </source>
</evidence>
<dbReference type="CDD" id="cd00383">
    <property type="entry name" value="trans_reg_C"/>
    <property type="match status" value="1"/>
</dbReference>
<dbReference type="InterPro" id="IPR019734">
    <property type="entry name" value="TPR_rpt"/>
</dbReference>
<dbReference type="Gene3D" id="1.25.40.10">
    <property type="entry name" value="Tetratricopeptide repeat domain"/>
    <property type="match status" value="3"/>
</dbReference>
<evidence type="ECO:0000313" key="10">
    <source>
        <dbReference type="Proteomes" id="UP000675747"/>
    </source>
</evidence>
<dbReference type="Pfam" id="PF00486">
    <property type="entry name" value="Trans_reg_C"/>
    <property type="match status" value="1"/>
</dbReference>
<dbReference type="PANTHER" id="PTHR45586:SF1">
    <property type="entry name" value="LIPOPOLYSACCHARIDE ASSEMBLY PROTEIN B"/>
    <property type="match status" value="1"/>
</dbReference>
<dbReference type="PROSITE" id="PS51755">
    <property type="entry name" value="OMPR_PHOB"/>
    <property type="match status" value="1"/>
</dbReference>
<keyword evidence="2 4" id="KW-0802">TPR repeat</keyword>
<dbReference type="InterPro" id="IPR016032">
    <property type="entry name" value="Sig_transdc_resp-reg_C-effctor"/>
</dbReference>
<evidence type="ECO:0000256" key="6">
    <source>
        <dbReference type="SAM" id="MobiDB-lite"/>
    </source>
</evidence>
<keyword evidence="10" id="KW-1185">Reference proteome</keyword>
<dbReference type="InterPro" id="IPR001867">
    <property type="entry name" value="OmpR/PhoB-type_DNA-bd"/>
</dbReference>
<gene>
    <name evidence="9" type="ORF">KB893_007360</name>
    <name evidence="8" type="ORF">KB893_02320</name>
</gene>
<evidence type="ECO:0000259" key="7">
    <source>
        <dbReference type="PROSITE" id="PS51755"/>
    </source>
</evidence>
<accession>A0A8J7VQV0</accession>
<dbReference type="InterPro" id="IPR036388">
    <property type="entry name" value="WH-like_DNA-bd_sf"/>
</dbReference>
<dbReference type="Gene3D" id="3.40.50.10070">
    <property type="entry name" value="TolB, N-terminal domain"/>
    <property type="match status" value="1"/>
</dbReference>
<reference evidence="9 10" key="1">
    <citation type="journal article" date="2021" name="Microbiol. Resour. Announc.">
        <title>Draft Genome Sequence of Coralloluteibacterium stylophorae LMG 29479T.</title>
        <authorList>
            <person name="Karlyshev A.V."/>
            <person name="Kudryashova E.B."/>
            <person name="Ariskina E.V."/>
            <person name="Conroy A.P."/>
            <person name="Abidueva E.Y."/>
        </authorList>
    </citation>
    <scope>NUCLEOTIDE SEQUENCE [LARGE SCALE GENOMIC DNA]</scope>
    <source>
        <strain evidence="9 10">LMG 29479</strain>
    </source>
</reference>
<dbReference type="GO" id="GO:0003677">
    <property type="term" value="F:DNA binding"/>
    <property type="evidence" value="ECO:0007669"/>
    <property type="project" value="UniProtKB-UniRule"/>
</dbReference>
<organism evidence="8">
    <name type="scientific">Coralloluteibacterium stylophorae</name>
    <dbReference type="NCBI Taxonomy" id="1776034"/>
    <lineage>
        <taxon>Bacteria</taxon>
        <taxon>Pseudomonadati</taxon>
        <taxon>Pseudomonadota</taxon>
        <taxon>Gammaproteobacteria</taxon>
        <taxon>Lysobacterales</taxon>
        <taxon>Lysobacteraceae</taxon>
        <taxon>Coralloluteibacterium</taxon>
    </lineage>
</organism>
<evidence type="ECO:0000256" key="4">
    <source>
        <dbReference type="PROSITE-ProRule" id="PRU00339"/>
    </source>
</evidence>
<feature type="DNA-binding region" description="OmpR/PhoB-type" evidence="5">
    <location>
        <begin position="14"/>
        <end position="112"/>
    </location>
</feature>
<dbReference type="Gene3D" id="1.10.10.10">
    <property type="entry name" value="Winged helix-like DNA-binding domain superfamily/Winged helix DNA-binding domain"/>
    <property type="match status" value="1"/>
</dbReference>
<feature type="repeat" description="TPR" evidence="4">
    <location>
        <begin position="473"/>
        <end position="506"/>
    </location>
</feature>
<dbReference type="PROSITE" id="PS50005">
    <property type="entry name" value="TPR"/>
    <property type="match status" value="3"/>
</dbReference>
<feature type="repeat" description="TPR" evidence="4">
    <location>
        <begin position="439"/>
        <end position="472"/>
    </location>
</feature>
<dbReference type="EMBL" id="JAGQFT020000004">
    <property type="protein sequence ID" value="MBS7456950.1"/>
    <property type="molecule type" value="Genomic_DNA"/>
</dbReference>
<name>A0A8J7VQV0_9GAMM</name>
<dbReference type="GO" id="GO:0000160">
    <property type="term" value="P:phosphorelay signal transduction system"/>
    <property type="evidence" value="ECO:0007669"/>
    <property type="project" value="InterPro"/>
</dbReference>